<comment type="caution">
    <text evidence="1">The sequence shown here is derived from an EMBL/GenBank/DDBJ whole genome shotgun (WGS) entry which is preliminary data.</text>
</comment>
<dbReference type="InterPro" id="IPR007750">
    <property type="entry name" value="DUF674"/>
</dbReference>
<evidence type="ECO:0000313" key="2">
    <source>
        <dbReference type="Proteomes" id="UP001457282"/>
    </source>
</evidence>
<protein>
    <recommendedName>
        <fullName evidence="3">DUF674 domain-containing protein</fullName>
    </recommendedName>
</protein>
<keyword evidence="2" id="KW-1185">Reference proteome</keyword>
<dbReference type="AlphaFoldDB" id="A0AAW1W0Z0"/>
<gene>
    <name evidence="1" type="ORF">M0R45_037216</name>
</gene>
<dbReference type="Proteomes" id="UP001457282">
    <property type="component" value="Unassembled WGS sequence"/>
</dbReference>
<evidence type="ECO:0008006" key="3">
    <source>
        <dbReference type="Google" id="ProtNLM"/>
    </source>
</evidence>
<sequence length="239" mass="26546">MAPQKPTLKLLINKKEQKVEFAEAGKDFVDFLLSFLSLPLAIVAKVLSQDGVRPVSQDAMVGSLCHVYRSVVNLGDKYMESIVTKDKLLRSKESLDSLLGFKFKPDDHLKLPNAKNLYGCMDLNHRGSYVTDDPKAICPVCKTCMATSVGYVPPPVAAPYPCSKEGYVKDTLTYLVMDDLDVKPLASIISSRHRLMKFSDHELEEKVVRLGMDEGLKMLKALFQSKSVLTDVFLGNKAT</sequence>
<accession>A0AAW1W0Z0</accession>
<proteinExistence type="predicted"/>
<name>A0AAW1W0Z0_RUBAR</name>
<dbReference type="PANTHER" id="PTHR33103:SF19">
    <property type="entry name" value="OS09G0544700 PROTEIN"/>
    <property type="match status" value="1"/>
</dbReference>
<organism evidence="1 2">
    <name type="scientific">Rubus argutus</name>
    <name type="common">Southern blackberry</name>
    <dbReference type="NCBI Taxonomy" id="59490"/>
    <lineage>
        <taxon>Eukaryota</taxon>
        <taxon>Viridiplantae</taxon>
        <taxon>Streptophyta</taxon>
        <taxon>Embryophyta</taxon>
        <taxon>Tracheophyta</taxon>
        <taxon>Spermatophyta</taxon>
        <taxon>Magnoliopsida</taxon>
        <taxon>eudicotyledons</taxon>
        <taxon>Gunneridae</taxon>
        <taxon>Pentapetalae</taxon>
        <taxon>rosids</taxon>
        <taxon>fabids</taxon>
        <taxon>Rosales</taxon>
        <taxon>Rosaceae</taxon>
        <taxon>Rosoideae</taxon>
        <taxon>Rosoideae incertae sedis</taxon>
        <taxon>Rubus</taxon>
    </lineage>
</organism>
<dbReference type="Pfam" id="PF05056">
    <property type="entry name" value="DUF674"/>
    <property type="match status" value="1"/>
</dbReference>
<dbReference type="PANTHER" id="PTHR33103">
    <property type="entry name" value="OS01G0153900 PROTEIN"/>
    <property type="match status" value="1"/>
</dbReference>
<evidence type="ECO:0000313" key="1">
    <source>
        <dbReference type="EMBL" id="KAK9913398.1"/>
    </source>
</evidence>
<dbReference type="EMBL" id="JBEDUW010000007">
    <property type="protein sequence ID" value="KAK9913398.1"/>
    <property type="molecule type" value="Genomic_DNA"/>
</dbReference>
<reference evidence="1 2" key="1">
    <citation type="journal article" date="2023" name="G3 (Bethesda)">
        <title>A chromosome-length genome assembly and annotation of blackberry (Rubus argutus, cv. 'Hillquist').</title>
        <authorList>
            <person name="Bruna T."/>
            <person name="Aryal R."/>
            <person name="Dudchenko O."/>
            <person name="Sargent D.J."/>
            <person name="Mead D."/>
            <person name="Buti M."/>
            <person name="Cavallini A."/>
            <person name="Hytonen T."/>
            <person name="Andres J."/>
            <person name="Pham M."/>
            <person name="Weisz D."/>
            <person name="Mascagni F."/>
            <person name="Usai G."/>
            <person name="Natali L."/>
            <person name="Bassil N."/>
            <person name="Fernandez G.E."/>
            <person name="Lomsadze A."/>
            <person name="Armour M."/>
            <person name="Olukolu B."/>
            <person name="Poorten T."/>
            <person name="Britton C."/>
            <person name="Davik J."/>
            <person name="Ashrafi H."/>
            <person name="Aiden E.L."/>
            <person name="Borodovsky M."/>
            <person name="Worthington M."/>
        </authorList>
    </citation>
    <scope>NUCLEOTIDE SEQUENCE [LARGE SCALE GENOMIC DNA]</scope>
    <source>
        <strain evidence="1">PI 553951</strain>
    </source>
</reference>